<evidence type="ECO:0000256" key="6">
    <source>
        <dbReference type="ARBA" id="ARBA00022833"/>
    </source>
</evidence>
<dbReference type="PANTHER" id="PTHR13808:SF29">
    <property type="entry name" value="HISTONE ACETYLTRANSFERASE P300"/>
    <property type="match status" value="1"/>
</dbReference>
<evidence type="ECO:0000259" key="12">
    <source>
        <dbReference type="PROSITE" id="PS50134"/>
    </source>
</evidence>
<evidence type="ECO:0000256" key="7">
    <source>
        <dbReference type="ARBA" id="ARBA00023015"/>
    </source>
</evidence>
<dbReference type="InterPro" id="IPR000197">
    <property type="entry name" value="Znf_TAZ"/>
</dbReference>
<dbReference type="InterPro" id="IPR035898">
    <property type="entry name" value="TAZ_dom_sf"/>
</dbReference>
<feature type="compositionally biased region" description="Polar residues" evidence="11">
    <location>
        <begin position="78"/>
        <end position="90"/>
    </location>
</feature>
<evidence type="ECO:0000313" key="13">
    <source>
        <dbReference type="Proteomes" id="UP000694906"/>
    </source>
</evidence>
<evidence type="ECO:0000256" key="5">
    <source>
        <dbReference type="ARBA" id="ARBA00022771"/>
    </source>
</evidence>
<dbReference type="GO" id="GO:0008270">
    <property type="term" value="F:zinc ion binding"/>
    <property type="evidence" value="ECO:0007669"/>
    <property type="project" value="UniProtKB-KW"/>
</dbReference>
<evidence type="ECO:0000256" key="8">
    <source>
        <dbReference type="ARBA" id="ARBA00023163"/>
    </source>
</evidence>
<keyword evidence="6 10" id="KW-0862">Zinc</keyword>
<evidence type="ECO:0000256" key="4">
    <source>
        <dbReference type="ARBA" id="ARBA00022723"/>
    </source>
</evidence>
<dbReference type="GO" id="GO:0045944">
    <property type="term" value="P:positive regulation of transcription by RNA polymerase II"/>
    <property type="evidence" value="ECO:0007669"/>
    <property type="project" value="TreeGrafter"/>
</dbReference>
<evidence type="ECO:0000256" key="11">
    <source>
        <dbReference type="SAM" id="MobiDB-lite"/>
    </source>
</evidence>
<dbReference type="AlphaFoldDB" id="A0AAX6SZU4"/>
<dbReference type="GO" id="GO:0005634">
    <property type="term" value="C:nucleus"/>
    <property type="evidence" value="ECO:0007669"/>
    <property type="project" value="UniProtKB-SubCell"/>
</dbReference>
<keyword evidence="8" id="KW-0804">Transcription</keyword>
<protein>
    <recommendedName>
        <fullName evidence="2">histone acetyltransferase</fullName>
        <ecNumber evidence="2">2.3.1.48</ecNumber>
    </recommendedName>
</protein>
<keyword evidence="13" id="KW-1185">Reference proteome</keyword>
<dbReference type="Proteomes" id="UP000694906">
    <property type="component" value="Unplaced"/>
</dbReference>
<dbReference type="SUPFAM" id="SSF57933">
    <property type="entry name" value="TAZ domain"/>
    <property type="match status" value="1"/>
</dbReference>
<keyword evidence="9" id="KW-0539">Nucleus</keyword>
<dbReference type="Pfam" id="PF02135">
    <property type="entry name" value="zf-TAZ"/>
    <property type="match status" value="1"/>
</dbReference>
<evidence type="ECO:0000313" key="14">
    <source>
        <dbReference type="RefSeq" id="XP_021114594.1"/>
    </source>
</evidence>
<evidence type="ECO:0000256" key="3">
    <source>
        <dbReference type="ARBA" id="ARBA00022679"/>
    </source>
</evidence>
<dbReference type="GO" id="GO:0004402">
    <property type="term" value="F:histone acetyltransferase activity"/>
    <property type="evidence" value="ECO:0007669"/>
    <property type="project" value="InterPro"/>
</dbReference>
<dbReference type="PANTHER" id="PTHR13808">
    <property type="entry name" value="CBP/P300-RELATED"/>
    <property type="match status" value="1"/>
</dbReference>
<evidence type="ECO:0000256" key="10">
    <source>
        <dbReference type="PROSITE-ProRule" id="PRU00203"/>
    </source>
</evidence>
<dbReference type="EC" id="2.3.1.48" evidence="2"/>
<organism evidence="13 14">
    <name type="scientific">Heterocephalus glaber</name>
    <name type="common">Naked mole rat</name>
    <dbReference type="NCBI Taxonomy" id="10181"/>
    <lineage>
        <taxon>Eukaryota</taxon>
        <taxon>Metazoa</taxon>
        <taxon>Chordata</taxon>
        <taxon>Craniata</taxon>
        <taxon>Vertebrata</taxon>
        <taxon>Euteleostomi</taxon>
        <taxon>Mammalia</taxon>
        <taxon>Eutheria</taxon>
        <taxon>Euarchontoglires</taxon>
        <taxon>Glires</taxon>
        <taxon>Rodentia</taxon>
        <taxon>Hystricomorpha</taxon>
        <taxon>Bathyergidae</taxon>
        <taxon>Heterocephalus</taxon>
    </lineage>
</organism>
<keyword evidence="3" id="KW-0808">Transferase</keyword>
<evidence type="ECO:0000256" key="1">
    <source>
        <dbReference type="ARBA" id="ARBA00004123"/>
    </source>
</evidence>
<dbReference type="PROSITE" id="PS50134">
    <property type="entry name" value="ZF_TAZ"/>
    <property type="match status" value="1"/>
</dbReference>
<dbReference type="GO" id="GO:0005667">
    <property type="term" value="C:transcription regulator complex"/>
    <property type="evidence" value="ECO:0007669"/>
    <property type="project" value="TreeGrafter"/>
</dbReference>
<dbReference type="GO" id="GO:0003713">
    <property type="term" value="F:transcription coactivator activity"/>
    <property type="evidence" value="ECO:0007669"/>
    <property type="project" value="TreeGrafter"/>
</dbReference>
<feature type="domain" description="TAZ-type" evidence="12">
    <location>
        <begin position="89"/>
        <end position="170"/>
    </location>
</feature>
<dbReference type="InterPro" id="IPR043145">
    <property type="entry name" value="Znf_ZZ_sf"/>
</dbReference>
<keyword evidence="7" id="KW-0805">Transcription regulation</keyword>
<accession>A0AAX6SZU4</accession>
<dbReference type="InterPro" id="IPR013178">
    <property type="entry name" value="Histone_AcTrfase_Rtt109/CBP"/>
</dbReference>
<evidence type="ECO:0000256" key="9">
    <source>
        <dbReference type="ARBA" id="ARBA00023242"/>
    </source>
</evidence>
<keyword evidence="4 10" id="KW-0479">Metal-binding</keyword>
<dbReference type="Pfam" id="PF00569">
    <property type="entry name" value="ZZ"/>
    <property type="match status" value="1"/>
</dbReference>
<dbReference type="SMART" id="SM00551">
    <property type="entry name" value="ZnF_TAZ"/>
    <property type="match status" value="1"/>
</dbReference>
<evidence type="ECO:0000256" key="2">
    <source>
        <dbReference type="ARBA" id="ARBA00013184"/>
    </source>
</evidence>
<gene>
    <name evidence="14" type="primary">LOC110349366</name>
</gene>
<comment type="subcellular location">
    <subcellularLocation>
        <location evidence="1">Nucleus</location>
    </subcellularLocation>
</comment>
<reference evidence="14" key="1">
    <citation type="submission" date="2025-08" db="UniProtKB">
        <authorList>
            <consortium name="RefSeq"/>
        </authorList>
    </citation>
    <scope>IDENTIFICATION</scope>
</reference>
<name>A0AAX6SZU4_HETGA</name>
<feature type="region of interest" description="Disordered" evidence="11">
    <location>
        <begin position="68"/>
        <end position="90"/>
    </location>
</feature>
<dbReference type="GO" id="GO:0000123">
    <property type="term" value="C:histone acetyltransferase complex"/>
    <property type="evidence" value="ECO:0007669"/>
    <property type="project" value="TreeGrafter"/>
</dbReference>
<proteinExistence type="predicted"/>
<keyword evidence="5 10" id="KW-0863">Zinc-finger</keyword>
<dbReference type="Gene3D" id="3.30.60.90">
    <property type="match status" value="1"/>
</dbReference>
<feature type="zinc finger region" description="TAZ-type" evidence="10">
    <location>
        <begin position="89"/>
        <end position="170"/>
    </location>
</feature>
<sequence length="171" mass="19220">MSSSPWEGISASSSFYSIHPCGSTCCYLYTCSECKDQVDRRWCYTVCKDYGLCVFCYHSKHHDHPMEKLGLSLDDDPSNQQAAATQSPEQSHRLSNQHCIQSLAHACQCCDATCSLPSCHKMSQIVQHTKGCKWKTNGRCPICKQLIALCCYHAKHCQENKCPVPFCLNIT</sequence>
<dbReference type="Gene3D" id="1.20.1020.10">
    <property type="entry name" value="TAZ domain"/>
    <property type="match status" value="1"/>
</dbReference>
<dbReference type="RefSeq" id="XP_021114594.1">
    <property type="nucleotide sequence ID" value="XM_021258935.1"/>
</dbReference>
<dbReference type="InterPro" id="IPR000433">
    <property type="entry name" value="Znf_ZZ"/>
</dbReference>
<dbReference type="GeneID" id="110349366"/>
<dbReference type="GO" id="GO:0031490">
    <property type="term" value="F:chromatin DNA binding"/>
    <property type="evidence" value="ECO:0007669"/>
    <property type="project" value="TreeGrafter"/>
</dbReference>